<dbReference type="AlphaFoldDB" id="A0A086BP67"/>
<dbReference type="GO" id="GO:0005507">
    <property type="term" value="F:copper ion binding"/>
    <property type="evidence" value="ECO:0007669"/>
    <property type="project" value="TreeGrafter"/>
</dbReference>
<evidence type="ECO:0000256" key="11">
    <source>
        <dbReference type="ARBA" id="ARBA00049893"/>
    </source>
</evidence>
<dbReference type="GO" id="GO:0017061">
    <property type="term" value="F:S-methyl-5-thioadenosine phosphorylase activity"/>
    <property type="evidence" value="ECO:0007669"/>
    <property type="project" value="UniProtKB-EC"/>
</dbReference>
<evidence type="ECO:0000256" key="6">
    <source>
        <dbReference type="ARBA" id="ARBA00022801"/>
    </source>
</evidence>
<evidence type="ECO:0000256" key="10">
    <source>
        <dbReference type="ARBA" id="ARBA00048968"/>
    </source>
</evidence>
<protein>
    <submittedName>
        <fullName evidence="13">Putative multi-copper polyphenol oxidoreductase laccase</fullName>
    </submittedName>
</protein>
<dbReference type="Pfam" id="PF02578">
    <property type="entry name" value="Cu-oxidase_4"/>
    <property type="match status" value="1"/>
</dbReference>
<dbReference type="InterPro" id="IPR003730">
    <property type="entry name" value="Cu_polyphenol_OxRdtase"/>
</dbReference>
<evidence type="ECO:0000256" key="4">
    <source>
        <dbReference type="ARBA" id="ARBA00022679"/>
    </source>
</evidence>
<gene>
    <name evidence="13" type="ORF">BBOMB_0037</name>
</gene>
<dbReference type="InterPro" id="IPR011324">
    <property type="entry name" value="Cytotoxic_necrot_fac-like_cat"/>
</dbReference>
<comment type="catalytic activity">
    <reaction evidence="11">
        <text>S-methyl-5'-thioadenosine + phosphate = 5-(methylsulfanyl)-alpha-D-ribose 1-phosphate + adenine</text>
        <dbReference type="Rhea" id="RHEA:11852"/>
        <dbReference type="ChEBI" id="CHEBI:16708"/>
        <dbReference type="ChEBI" id="CHEBI:17509"/>
        <dbReference type="ChEBI" id="CHEBI:43474"/>
        <dbReference type="ChEBI" id="CHEBI:58533"/>
        <dbReference type="EC" id="2.4.2.28"/>
    </reaction>
    <physiologicalReaction direction="left-to-right" evidence="11">
        <dbReference type="Rhea" id="RHEA:11853"/>
    </physiologicalReaction>
</comment>
<comment type="catalytic activity">
    <reaction evidence="1">
        <text>inosine + phosphate = alpha-D-ribose 1-phosphate + hypoxanthine</text>
        <dbReference type="Rhea" id="RHEA:27646"/>
        <dbReference type="ChEBI" id="CHEBI:17368"/>
        <dbReference type="ChEBI" id="CHEBI:17596"/>
        <dbReference type="ChEBI" id="CHEBI:43474"/>
        <dbReference type="ChEBI" id="CHEBI:57720"/>
        <dbReference type="EC" id="2.4.2.1"/>
    </reaction>
    <physiologicalReaction direction="left-to-right" evidence="1">
        <dbReference type="Rhea" id="RHEA:27647"/>
    </physiologicalReaction>
</comment>
<organism evidence="13 14">
    <name type="scientific">Bifidobacterium bombi DSM 19703</name>
    <dbReference type="NCBI Taxonomy" id="1341695"/>
    <lineage>
        <taxon>Bacteria</taxon>
        <taxon>Bacillati</taxon>
        <taxon>Actinomycetota</taxon>
        <taxon>Actinomycetes</taxon>
        <taxon>Bifidobacteriales</taxon>
        <taxon>Bifidobacteriaceae</taxon>
        <taxon>Bifidobacterium</taxon>
    </lineage>
</organism>
<keyword evidence="6" id="KW-0378">Hydrolase</keyword>
<dbReference type="RefSeq" id="WP_044087720.1">
    <property type="nucleotide sequence ID" value="NZ_ATLK01000001.1"/>
</dbReference>
<name>A0A086BP67_9BIFI</name>
<comment type="catalytic activity">
    <reaction evidence="10">
        <text>adenosine + phosphate = alpha-D-ribose 1-phosphate + adenine</text>
        <dbReference type="Rhea" id="RHEA:27642"/>
        <dbReference type="ChEBI" id="CHEBI:16335"/>
        <dbReference type="ChEBI" id="CHEBI:16708"/>
        <dbReference type="ChEBI" id="CHEBI:43474"/>
        <dbReference type="ChEBI" id="CHEBI:57720"/>
        <dbReference type="EC" id="2.4.2.1"/>
    </reaction>
    <physiologicalReaction direction="left-to-right" evidence="10">
        <dbReference type="Rhea" id="RHEA:27643"/>
    </physiologicalReaction>
</comment>
<accession>A0A086BP67</accession>
<dbReference type="PANTHER" id="PTHR30616">
    <property type="entry name" value="UNCHARACTERIZED PROTEIN YFIH"/>
    <property type="match status" value="1"/>
</dbReference>
<evidence type="ECO:0000256" key="12">
    <source>
        <dbReference type="SAM" id="MobiDB-lite"/>
    </source>
</evidence>
<sequence length="348" mass="36109">MSEESVFGRDGEQNDGVVESETILDSSAIPSTDDEGQPIPVTIPVVLAPGVRVIYTTRLGGVSEGGYAHCNLGGKGGDDPSHVRNNRLAVAHVVGAPLALVSQVHSGRAVDVDGLIEVSDAGKEGPLLGVRASGQITIADVEADGQVTSRRGVALGMFAADCLPVLLADPEVGVIGAAHCGRKGLERGIIGSVVGMMEDKGAMPNRIAATLGPCICSDCYEVGDGIAGAFDARFPGTSSLTRFGGPGIDIAGAALQELRAAGVPADNVVSSLPRVAAATQYLADDAELRGLSQADDWSDERGSGFDEGSLHVHHPLCTLENPMWYSHRRSSLARKEREGRMLAIVVRD</sequence>
<keyword evidence="7" id="KW-0862">Zinc</keyword>
<evidence type="ECO:0000256" key="7">
    <source>
        <dbReference type="ARBA" id="ARBA00022833"/>
    </source>
</evidence>
<dbReference type="PANTHER" id="PTHR30616:SF2">
    <property type="entry name" value="PURINE NUCLEOSIDE PHOSPHORYLASE LACC1"/>
    <property type="match status" value="1"/>
</dbReference>
<evidence type="ECO:0000256" key="8">
    <source>
        <dbReference type="ARBA" id="ARBA00023008"/>
    </source>
</evidence>
<feature type="compositionally biased region" description="Basic and acidic residues" evidence="12">
    <location>
        <begin position="1"/>
        <end position="12"/>
    </location>
</feature>
<keyword evidence="14" id="KW-1185">Reference proteome</keyword>
<keyword evidence="8" id="KW-0186">Copper</keyword>
<dbReference type="eggNOG" id="COG1496">
    <property type="taxonomic scope" value="Bacteria"/>
</dbReference>
<reference evidence="13 14" key="1">
    <citation type="journal article" date="2014" name="Appl. Environ. Microbiol.">
        <title>Genomic encyclopedia of type strains of the genus Bifidobacterium.</title>
        <authorList>
            <person name="Milani C."/>
            <person name="Lugli G.A."/>
            <person name="Duranti S."/>
            <person name="Turroni F."/>
            <person name="Bottacini F."/>
            <person name="Mangifesta M."/>
            <person name="Sanchez B."/>
            <person name="Viappiani A."/>
            <person name="Mancabelli L."/>
            <person name="Taminiau B."/>
            <person name="Delcenserie V."/>
            <person name="Barrangou R."/>
            <person name="Margolles A."/>
            <person name="van Sinderen D."/>
            <person name="Ventura M."/>
        </authorList>
    </citation>
    <scope>NUCLEOTIDE SEQUENCE [LARGE SCALE GENOMIC DNA]</scope>
    <source>
        <strain evidence="13 14">DSM 19703</strain>
    </source>
</reference>
<evidence type="ECO:0000256" key="9">
    <source>
        <dbReference type="ARBA" id="ARBA00047989"/>
    </source>
</evidence>
<dbReference type="Proteomes" id="UP000028730">
    <property type="component" value="Unassembled WGS sequence"/>
</dbReference>
<dbReference type="GO" id="GO:0016787">
    <property type="term" value="F:hydrolase activity"/>
    <property type="evidence" value="ECO:0007669"/>
    <property type="project" value="UniProtKB-KW"/>
</dbReference>
<dbReference type="CDD" id="cd16833">
    <property type="entry name" value="YfiH"/>
    <property type="match status" value="1"/>
</dbReference>
<comment type="caution">
    <text evidence="13">The sequence shown here is derived from an EMBL/GenBank/DDBJ whole genome shotgun (WGS) entry which is preliminary data.</text>
</comment>
<evidence type="ECO:0000256" key="2">
    <source>
        <dbReference type="ARBA" id="ARBA00003215"/>
    </source>
</evidence>
<dbReference type="EMBL" id="ATLK01000001">
    <property type="protein sequence ID" value="KFF30731.1"/>
    <property type="molecule type" value="Genomic_DNA"/>
</dbReference>
<dbReference type="InterPro" id="IPR038371">
    <property type="entry name" value="Cu_polyphenol_OxRdtase_sf"/>
</dbReference>
<proteinExistence type="inferred from homology"/>
<evidence type="ECO:0000256" key="5">
    <source>
        <dbReference type="ARBA" id="ARBA00022723"/>
    </source>
</evidence>
<feature type="region of interest" description="Disordered" evidence="12">
    <location>
        <begin position="1"/>
        <end position="20"/>
    </location>
</feature>
<comment type="similarity">
    <text evidence="3">Belongs to the purine nucleoside phosphorylase YfiH/LACC1 family.</text>
</comment>
<dbReference type="SUPFAM" id="SSF64438">
    <property type="entry name" value="CNF1/YfiH-like putative cysteine hydrolases"/>
    <property type="match status" value="1"/>
</dbReference>
<comment type="catalytic activity">
    <reaction evidence="9">
        <text>adenosine + H2O + H(+) = inosine + NH4(+)</text>
        <dbReference type="Rhea" id="RHEA:24408"/>
        <dbReference type="ChEBI" id="CHEBI:15377"/>
        <dbReference type="ChEBI" id="CHEBI:15378"/>
        <dbReference type="ChEBI" id="CHEBI:16335"/>
        <dbReference type="ChEBI" id="CHEBI:17596"/>
        <dbReference type="ChEBI" id="CHEBI:28938"/>
        <dbReference type="EC" id="3.5.4.4"/>
    </reaction>
    <physiologicalReaction direction="left-to-right" evidence="9">
        <dbReference type="Rhea" id="RHEA:24409"/>
    </physiologicalReaction>
</comment>
<keyword evidence="5" id="KW-0479">Metal-binding</keyword>
<keyword evidence="4" id="KW-0808">Transferase</keyword>
<comment type="function">
    <text evidence="2">Purine nucleoside enzyme that catalyzes the phosphorolysis of adenosine and inosine nucleosides, yielding D-ribose 1-phosphate and the respective free bases, adenine and hypoxanthine. Also catalyzes the phosphorolysis of S-methyl-5'-thioadenosine into adenine and S-methyl-5-thio-alpha-D-ribose 1-phosphate. Also has adenosine deaminase activity.</text>
</comment>
<evidence type="ECO:0000256" key="3">
    <source>
        <dbReference type="ARBA" id="ARBA00007353"/>
    </source>
</evidence>
<evidence type="ECO:0000313" key="14">
    <source>
        <dbReference type="Proteomes" id="UP000028730"/>
    </source>
</evidence>
<dbReference type="OrthoDB" id="4279at2"/>
<evidence type="ECO:0000313" key="13">
    <source>
        <dbReference type="EMBL" id="KFF30731.1"/>
    </source>
</evidence>
<dbReference type="STRING" id="1341695.BBOMB_0037"/>
<evidence type="ECO:0000256" key="1">
    <source>
        <dbReference type="ARBA" id="ARBA00000553"/>
    </source>
</evidence>
<dbReference type="Gene3D" id="3.60.140.10">
    <property type="entry name" value="CNF1/YfiH-like putative cysteine hydrolases"/>
    <property type="match status" value="1"/>
</dbReference>